<keyword evidence="4" id="KW-0732">Signal</keyword>
<keyword evidence="6" id="KW-1185">Reference proteome</keyword>
<sequence>MKKFRSATIGVSILIVAILVGCGNQQNSTNNTGAANTANTSTTTSKNETSLNGGKTVVVGGQNYSGKENLKKYKDIADKNPKNAQDLINAAISSRMNGDEAGAISYYKKAIQADPKSGLAYNNLGNIYYRDKNDAKTALPYYKKATEVQPSYSYGWLNLAEAQASAGDTATAKSTVAQGLKIVKKSDPVYKMLQSEQATLNKSK</sequence>
<feature type="region of interest" description="Disordered" evidence="3">
    <location>
        <begin position="29"/>
        <end position="55"/>
    </location>
</feature>
<evidence type="ECO:0000256" key="4">
    <source>
        <dbReference type="SAM" id="SignalP"/>
    </source>
</evidence>
<evidence type="ECO:0000313" key="6">
    <source>
        <dbReference type="Proteomes" id="UP001597079"/>
    </source>
</evidence>
<proteinExistence type="predicted"/>
<gene>
    <name evidence="5" type="ORF">ACFSB2_13870</name>
</gene>
<feature type="chain" id="PRO_5045772529" evidence="4">
    <location>
        <begin position="23"/>
        <end position="204"/>
    </location>
</feature>
<feature type="signal peptide" evidence="4">
    <location>
        <begin position="1"/>
        <end position="22"/>
    </location>
</feature>
<dbReference type="PANTHER" id="PTHR44227:SF3">
    <property type="entry name" value="PROTEIN O-MANNOSYL-TRANSFERASE TMTC4"/>
    <property type="match status" value="1"/>
</dbReference>
<dbReference type="Pfam" id="PF13181">
    <property type="entry name" value="TPR_8"/>
    <property type="match status" value="1"/>
</dbReference>
<dbReference type="RefSeq" id="WP_377943667.1">
    <property type="nucleotide sequence ID" value="NZ_JBHUCX010000035.1"/>
</dbReference>
<evidence type="ECO:0000256" key="3">
    <source>
        <dbReference type="SAM" id="MobiDB-lite"/>
    </source>
</evidence>
<keyword evidence="2" id="KW-0802">TPR repeat</keyword>
<dbReference type="SMART" id="SM00028">
    <property type="entry name" value="TPR"/>
    <property type="match status" value="3"/>
</dbReference>
<feature type="compositionally biased region" description="Low complexity" evidence="3">
    <location>
        <begin position="29"/>
        <end position="45"/>
    </location>
</feature>
<comment type="caution">
    <text evidence="5">The sequence shown here is derived from an EMBL/GenBank/DDBJ whole genome shotgun (WGS) entry which is preliminary data.</text>
</comment>
<organism evidence="5 6">
    <name type="scientific">Alicyclobacillus fodiniaquatilis</name>
    <dbReference type="NCBI Taxonomy" id="1661150"/>
    <lineage>
        <taxon>Bacteria</taxon>
        <taxon>Bacillati</taxon>
        <taxon>Bacillota</taxon>
        <taxon>Bacilli</taxon>
        <taxon>Bacillales</taxon>
        <taxon>Alicyclobacillaceae</taxon>
        <taxon>Alicyclobacillus</taxon>
    </lineage>
</organism>
<dbReference type="Gene3D" id="1.25.40.10">
    <property type="entry name" value="Tetratricopeptide repeat domain"/>
    <property type="match status" value="1"/>
</dbReference>
<name>A0ABW4JK00_9BACL</name>
<dbReference type="InterPro" id="IPR011990">
    <property type="entry name" value="TPR-like_helical_dom_sf"/>
</dbReference>
<evidence type="ECO:0000256" key="2">
    <source>
        <dbReference type="ARBA" id="ARBA00022803"/>
    </source>
</evidence>
<dbReference type="PANTHER" id="PTHR44227">
    <property type="match status" value="1"/>
</dbReference>
<dbReference type="SUPFAM" id="SSF48452">
    <property type="entry name" value="TPR-like"/>
    <property type="match status" value="1"/>
</dbReference>
<dbReference type="EMBL" id="JBHUCX010000035">
    <property type="protein sequence ID" value="MFD1675785.1"/>
    <property type="molecule type" value="Genomic_DNA"/>
</dbReference>
<keyword evidence="1" id="KW-0677">Repeat</keyword>
<dbReference type="Pfam" id="PF14559">
    <property type="entry name" value="TPR_19"/>
    <property type="match status" value="1"/>
</dbReference>
<protein>
    <submittedName>
        <fullName evidence="5">Tetratricopeptide repeat protein</fullName>
    </submittedName>
</protein>
<dbReference type="PROSITE" id="PS51257">
    <property type="entry name" value="PROKAR_LIPOPROTEIN"/>
    <property type="match status" value="1"/>
</dbReference>
<evidence type="ECO:0000313" key="5">
    <source>
        <dbReference type="EMBL" id="MFD1675785.1"/>
    </source>
</evidence>
<reference evidence="6" key="1">
    <citation type="journal article" date="2019" name="Int. J. Syst. Evol. Microbiol.">
        <title>The Global Catalogue of Microorganisms (GCM) 10K type strain sequencing project: providing services to taxonomists for standard genome sequencing and annotation.</title>
        <authorList>
            <consortium name="The Broad Institute Genomics Platform"/>
            <consortium name="The Broad Institute Genome Sequencing Center for Infectious Disease"/>
            <person name="Wu L."/>
            <person name="Ma J."/>
        </authorList>
    </citation>
    <scope>NUCLEOTIDE SEQUENCE [LARGE SCALE GENOMIC DNA]</scope>
    <source>
        <strain evidence="6">CGMCC 1.12286</strain>
    </source>
</reference>
<dbReference type="InterPro" id="IPR019734">
    <property type="entry name" value="TPR_rpt"/>
</dbReference>
<accession>A0ABW4JK00</accession>
<dbReference type="Proteomes" id="UP001597079">
    <property type="component" value="Unassembled WGS sequence"/>
</dbReference>
<dbReference type="InterPro" id="IPR052346">
    <property type="entry name" value="O-mannosyl-transferase_TMTC"/>
</dbReference>
<evidence type="ECO:0000256" key="1">
    <source>
        <dbReference type="ARBA" id="ARBA00022737"/>
    </source>
</evidence>